<dbReference type="Proteomes" id="UP000760860">
    <property type="component" value="Unassembled WGS sequence"/>
</dbReference>
<gene>
    <name evidence="4" type="ORF">JG687_00011223</name>
    <name evidence="5" type="ORF">PC110_g9412</name>
    <name evidence="1" type="ORF">PC117_g12691</name>
    <name evidence="2" type="ORF">PC118_g13159</name>
    <name evidence="3" type="ORF">PC129_g16268</name>
</gene>
<dbReference type="AlphaFoldDB" id="A0A329SFD0"/>
<sequence>MAPDVIFNADQGTDKRFQYWNLLSRSFKDMEIELKCFTQQNEDSLIATSVTSVTLSEQTLLAVLPHLFNGDREDSQGIETTKISLRQALLDQRITMYGSTHFEWDAMNGQVTTESDMLSPMLRLLGSLEHVSRVFAGGLVSLDFQWRRRQPVIYNSS</sequence>
<dbReference type="EMBL" id="JAENGZ010000676">
    <property type="protein sequence ID" value="KAG6955409.1"/>
    <property type="molecule type" value="Genomic_DNA"/>
</dbReference>
<dbReference type="Proteomes" id="UP000697107">
    <property type="component" value="Unassembled WGS sequence"/>
</dbReference>
<dbReference type="OrthoDB" id="89982at2759"/>
<dbReference type="VEuPathDB" id="FungiDB:PC110_g9412"/>
<reference evidence="4" key="3">
    <citation type="submission" date="2021-01" db="EMBL/GenBank/DDBJ databases">
        <title>Phytophthora aleatoria, a newly-described species from Pinus radiata is distinct from Phytophthora cactorum isolates based on comparative genomics.</title>
        <authorList>
            <person name="Mcdougal R."/>
            <person name="Panda P."/>
            <person name="Williams N."/>
            <person name="Studholme D.J."/>
        </authorList>
    </citation>
    <scope>NUCLEOTIDE SEQUENCE</scope>
    <source>
        <strain evidence="4">NZFS 3830</strain>
    </source>
</reference>
<dbReference type="EMBL" id="RCMV01000799">
    <property type="protein sequence ID" value="KAG3212785.1"/>
    <property type="molecule type" value="Genomic_DNA"/>
</dbReference>
<evidence type="ECO:0000313" key="4">
    <source>
        <dbReference type="EMBL" id="KAG6955409.1"/>
    </source>
</evidence>
<dbReference type="EMBL" id="RCML01000442">
    <property type="protein sequence ID" value="KAG2976953.1"/>
    <property type="molecule type" value="Genomic_DNA"/>
</dbReference>
<dbReference type="EMBL" id="MJFZ01000207">
    <property type="protein sequence ID" value="RAW34252.1"/>
    <property type="molecule type" value="Genomic_DNA"/>
</dbReference>
<evidence type="ECO:0000313" key="5">
    <source>
        <dbReference type="EMBL" id="RAW34252.1"/>
    </source>
</evidence>
<organism evidence="5 6">
    <name type="scientific">Phytophthora cactorum</name>
    <dbReference type="NCBI Taxonomy" id="29920"/>
    <lineage>
        <taxon>Eukaryota</taxon>
        <taxon>Sar</taxon>
        <taxon>Stramenopiles</taxon>
        <taxon>Oomycota</taxon>
        <taxon>Peronosporomycetes</taxon>
        <taxon>Peronosporales</taxon>
        <taxon>Peronosporaceae</taxon>
        <taxon>Phytophthora</taxon>
    </lineage>
</organism>
<comment type="caution">
    <text evidence="5">The sequence shown here is derived from an EMBL/GenBank/DDBJ whole genome shotgun (WGS) entry which is preliminary data.</text>
</comment>
<dbReference type="Proteomes" id="UP000251314">
    <property type="component" value="Unassembled WGS sequence"/>
</dbReference>
<dbReference type="Proteomes" id="UP000688947">
    <property type="component" value="Unassembled WGS sequence"/>
</dbReference>
<accession>A0A329SFD0</accession>
<dbReference type="EMBL" id="RCMK01000354">
    <property type="protein sequence ID" value="KAG2934304.1"/>
    <property type="molecule type" value="Genomic_DNA"/>
</dbReference>
<reference evidence="5 6" key="1">
    <citation type="submission" date="2018-01" db="EMBL/GenBank/DDBJ databases">
        <title>Draft genome of the strawberry crown rot pathogen Phytophthora cactorum.</title>
        <authorList>
            <person name="Armitage A.D."/>
            <person name="Lysoe E."/>
            <person name="Nellist C.F."/>
            <person name="Harrison R.J."/>
            <person name="Brurberg M.B."/>
        </authorList>
    </citation>
    <scope>NUCLEOTIDE SEQUENCE [LARGE SCALE GENOMIC DNA]</scope>
    <source>
        <strain evidence="5 6">10300</strain>
    </source>
</reference>
<reference evidence="3" key="2">
    <citation type="submission" date="2018-05" db="EMBL/GenBank/DDBJ databases">
        <title>Effector identification in a new, highly contiguous assembly of the strawberry crown rot pathogen Phytophthora cactorum.</title>
        <authorList>
            <person name="Armitage A.D."/>
            <person name="Nellist C.F."/>
            <person name="Bates H."/>
            <person name="Vickerstaff R.J."/>
            <person name="Harrison R.J."/>
        </authorList>
    </citation>
    <scope>NUCLEOTIDE SEQUENCE</scope>
    <source>
        <strain evidence="1">4040</strain>
        <strain evidence="2">P415</strain>
        <strain evidence="3">P421</strain>
    </source>
</reference>
<evidence type="ECO:0000313" key="2">
    <source>
        <dbReference type="EMBL" id="KAG2976953.1"/>
    </source>
</evidence>
<dbReference type="Proteomes" id="UP000736787">
    <property type="component" value="Unassembled WGS sequence"/>
</dbReference>
<name>A0A329SFD0_9STRA</name>
<protein>
    <submittedName>
        <fullName evidence="5">Uncharacterized protein</fullName>
    </submittedName>
</protein>
<proteinExistence type="predicted"/>
<keyword evidence="6" id="KW-1185">Reference proteome</keyword>
<evidence type="ECO:0000313" key="6">
    <source>
        <dbReference type="Proteomes" id="UP000251314"/>
    </source>
</evidence>
<evidence type="ECO:0000313" key="1">
    <source>
        <dbReference type="EMBL" id="KAG2934304.1"/>
    </source>
</evidence>
<evidence type="ECO:0000313" key="3">
    <source>
        <dbReference type="EMBL" id="KAG3212785.1"/>
    </source>
</evidence>